<dbReference type="AlphaFoldDB" id="A0A3Q9BRF8"/>
<feature type="domain" description="UvrD-like helicase C-terminal" evidence="14">
    <location>
        <begin position="320"/>
        <end position="612"/>
    </location>
</feature>
<evidence type="ECO:0000256" key="5">
    <source>
        <dbReference type="ARBA" id="ARBA00022840"/>
    </source>
</evidence>
<dbReference type="PROSITE" id="PS51198">
    <property type="entry name" value="UVRD_HELICASE_ATP_BIND"/>
    <property type="match status" value="1"/>
</dbReference>
<evidence type="ECO:0000256" key="11">
    <source>
        <dbReference type="ARBA" id="ARBA00048988"/>
    </source>
</evidence>
<dbReference type="GO" id="GO:0043138">
    <property type="term" value="F:3'-5' DNA helicase activity"/>
    <property type="evidence" value="ECO:0007669"/>
    <property type="project" value="UniProtKB-EC"/>
</dbReference>
<evidence type="ECO:0000313" key="15">
    <source>
        <dbReference type="EMBL" id="AZP12763.1"/>
    </source>
</evidence>
<keyword evidence="4 12" id="KW-0347">Helicase</keyword>
<proteinExistence type="inferred from homology"/>
<dbReference type="InterPro" id="IPR027417">
    <property type="entry name" value="P-loop_NTPase"/>
</dbReference>
<evidence type="ECO:0000256" key="1">
    <source>
        <dbReference type="ARBA" id="ARBA00009922"/>
    </source>
</evidence>
<dbReference type="RefSeq" id="WP_126128142.1">
    <property type="nucleotide sequence ID" value="NZ_CP034464.1"/>
</dbReference>
<evidence type="ECO:0000259" key="13">
    <source>
        <dbReference type="PROSITE" id="PS51198"/>
    </source>
</evidence>
<dbReference type="InterPro" id="IPR014016">
    <property type="entry name" value="UvrD-like_ATP-bd"/>
</dbReference>
<gene>
    <name evidence="15" type="ORF">EJN92_12585</name>
</gene>
<keyword evidence="6" id="KW-0238">DNA-binding</keyword>
<dbReference type="InterPro" id="IPR014017">
    <property type="entry name" value="DNA_helicase_UvrD-like_C"/>
</dbReference>
<name>A0A3Q9BRF8_9BURK</name>
<evidence type="ECO:0000256" key="9">
    <source>
        <dbReference type="ARBA" id="ARBA00034808"/>
    </source>
</evidence>
<protein>
    <recommendedName>
        <fullName evidence="9">DNA 3'-5' helicase</fullName>
        <ecNumber evidence="9">5.6.2.4</ecNumber>
    </recommendedName>
    <alternativeName>
        <fullName evidence="10">DNA 3'-5' helicase II</fullName>
    </alternativeName>
</protein>
<evidence type="ECO:0000256" key="7">
    <source>
        <dbReference type="ARBA" id="ARBA00023235"/>
    </source>
</evidence>
<evidence type="ECO:0000256" key="12">
    <source>
        <dbReference type="PROSITE-ProRule" id="PRU00560"/>
    </source>
</evidence>
<dbReference type="Pfam" id="PF13361">
    <property type="entry name" value="UvrD_C"/>
    <property type="match status" value="2"/>
</dbReference>
<dbReference type="Pfam" id="PF00580">
    <property type="entry name" value="UvrD-helicase"/>
    <property type="match status" value="1"/>
</dbReference>
<dbReference type="Gene3D" id="1.10.10.160">
    <property type="match status" value="1"/>
</dbReference>
<dbReference type="Gene3D" id="3.40.50.300">
    <property type="entry name" value="P-loop containing nucleotide triphosphate hydrolases"/>
    <property type="match status" value="3"/>
</dbReference>
<dbReference type="GO" id="GO:0005524">
    <property type="term" value="F:ATP binding"/>
    <property type="evidence" value="ECO:0007669"/>
    <property type="project" value="UniProtKB-UniRule"/>
</dbReference>
<dbReference type="Gene3D" id="1.10.486.10">
    <property type="entry name" value="PCRA, domain 4"/>
    <property type="match status" value="2"/>
</dbReference>
<keyword evidence="7" id="KW-0413">Isomerase</keyword>
<dbReference type="GO" id="GO:0003677">
    <property type="term" value="F:DNA binding"/>
    <property type="evidence" value="ECO:0007669"/>
    <property type="project" value="UniProtKB-KW"/>
</dbReference>
<organism evidence="15 16">
    <name type="scientific">Undibacterium parvum</name>
    <dbReference type="NCBI Taxonomy" id="401471"/>
    <lineage>
        <taxon>Bacteria</taxon>
        <taxon>Pseudomonadati</taxon>
        <taxon>Pseudomonadota</taxon>
        <taxon>Betaproteobacteria</taxon>
        <taxon>Burkholderiales</taxon>
        <taxon>Oxalobacteraceae</taxon>
        <taxon>Undibacterium</taxon>
    </lineage>
</organism>
<sequence>MIKTDAPRFVPKGLIPTTEQVAIQLAKNKTVIIKANAGAAKTTTLALRIGEAIARKLEPENILALVFTPEAKEVLKKRLLEIGIPATTAARLHVASFNDFASEVLEKIELRKVPYLPHSKDLKDYVIAAMENLSDKCSEQRSDQYGDQVEFLEISTHSLAISQFINAQLAMKAKMSLLGDFESMELEEVSTLLGVQLAEYLTAIEYELIRLGNDDRVLFRGPFDASYDLARILDAEPYTKNLLPRYRLILCDELHDLNEASFRILLHLIDPSYTYFVGAGDKDQVIHSKLGASDEYINSRFKMSFPAMVSYPLTNCYRHGPHLAYAMEAFKNKPIESPLALRTEISQLTYDMQENGDNSACAAQVISAIQRWHKAKHAISACAILVRERHQSIAIENALMQADIAYHTLEMKSYLQREEILFLRGVIAIALKNFGSVKSKKIRGEIFDALLIFAEISLAPGENIEDFRASAIDTEHTPEALSWFFAGRLSQDGSKELRQRLHTLLEQLQASAKTQSAELVLGELNSALAGLLDYVRAAVVHGLESQVFGEVEDRLQEITAYLQRSILASEAALLLRELRNSLLSLQNSLDRSVEQGVKNRMVAVVAYVASLDADTPADAVLREICRLIDIQALAKRLYVHAYDAMVVSKSVQGFIAAAAQTKMNLRDFSVWIGAADEFISARKTKQSVLLECAANAKGKEFDHVILPYLEKSEFPFAGQTSTEEENLFYVAATRAKLCLTLISPKEEAQRSPYIARMKISGSKARADAAVDKNGEQLSGPNNNTRIEFKANGDDWALAKSLGANWDFARKVFYLKEDQDPMPFVKWLRSLDRF</sequence>
<dbReference type="PANTHER" id="PTHR11070:SF2">
    <property type="entry name" value="ATP-DEPENDENT DNA HELICASE SRS2"/>
    <property type="match status" value="1"/>
</dbReference>
<evidence type="ECO:0000313" key="16">
    <source>
        <dbReference type="Proteomes" id="UP000275663"/>
    </source>
</evidence>
<evidence type="ECO:0000256" key="10">
    <source>
        <dbReference type="ARBA" id="ARBA00034923"/>
    </source>
</evidence>
<keyword evidence="16" id="KW-1185">Reference proteome</keyword>
<dbReference type="KEGG" id="upv:EJN92_12585"/>
<reference evidence="15 16" key="1">
    <citation type="journal article" date="2011" name="Int. J. Syst. Evol. Microbiol.">
        <title>Description of Undibacterium oligocarboniphilum sp. nov., isolated from purified water, and Undibacterium pigrum strain CCUG 49012 as the type strain of Undibacterium parvum sp. nov., and emended descriptions of the genus Undibacterium and the species Undibacterium pigrum.</title>
        <authorList>
            <person name="Eder W."/>
            <person name="Wanner G."/>
            <person name="Ludwig W."/>
            <person name="Busse H.J."/>
            <person name="Ziemke-Kageler F."/>
            <person name="Lang E."/>
        </authorList>
    </citation>
    <scope>NUCLEOTIDE SEQUENCE [LARGE SCALE GENOMIC DNA]</scope>
    <source>
        <strain evidence="15 16">DSM 23061</strain>
    </source>
</reference>
<feature type="binding site" evidence="12">
    <location>
        <begin position="35"/>
        <end position="42"/>
    </location>
    <ligand>
        <name>ATP</name>
        <dbReference type="ChEBI" id="CHEBI:30616"/>
    </ligand>
</feature>
<evidence type="ECO:0000256" key="8">
    <source>
        <dbReference type="ARBA" id="ARBA00034617"/>
    </source>
</evidence>
<dbReference type="SUPFAM" id="SSF52540">
    <property type="entry name" value="P-loop containing nucleoside triphosphate hydrolases"/>
    <property type="match status" value="1"/>
</dbReference>
<evidence type="ECO:0000256" key="6">
    <source>
        <dbReference type="ARBA" id="ARBA00023125"/>
    </source>
</evidence>
<dbReference type="OrthoDB" id="9792687at2"/>
<comment type="catalytic activity">
    <reaction evidence="8">
        <text>Couples ATP hydrolysis with the unwinding of duplex DNA by translocating in the 3'-5' direction.</text>
        <dbReference type="EC" id="5.6.2.4"/>
    </reaction>
</comment>
<dbReference type="Proteomes" id="UP000275663">
    <property type="component" value="Chromosome"/>
</dbReference>
<evidence type="ECO:0000259" key="14">
    <source>
        <dbReference type="PROSITE" id="PS51217"/>
    </source>
</evidence>
<dbReference type="PROSITE" id="PS51217">
    <property type="entry name" value="UVRD_HELICASE_CTER"/>
    <property type="match status" value="1"/>
</dbReference>
<comment type="catalytic activity">
    <reaction evidence="11">
        <text>ATP + H2O = ADP + phosphate + H(+)</text>
        <dbReference type="Rhea" id="RHEA:13065"/>
        <dbReference type="ChEBI" id="CHEBI:15377"/>
        <dbReference type="ChEBI" id="CHEBI:15378"/>
        <dbReference type="ChEBI" id="CHEBI:30616"/>
        <dbReference type="ChEBI" id="CHEBI:43474"/>
        <dbReference type="ChEBI" id="CHEBI:456216"/>
        <dbReference type="EC" id="5.6.2.4"/>
    </reaction>
</comment>
<keyword evidence="5 12" id="KW-0067">ATP-binding</keyword>
<evidence type="ECO:0000256" key="3">
    <source>
        <dbReference type="ARBA" id="ARBA00022801"/>
    </source>
</evidence>
<dbReference type="InterPro" id="IPR013986">
    <property type="entry name" value="DExx_box_DNA_helicase_dom_sf"/>
</dbReference>
<dbReference type="PANTHER" id="PTHR11070">
    <property type="entry name" value="UVRD / RECB / PCRA DNA HELICASE FAMILY MEMBER"/>
    <property type="match status" value="1"/>
</dbReference>
<dbReference type="EMBL" id="CP034464">
    <property type="protein sequence ID" value="AZP12763.1"/>
    <property type="molecule type" value="Genomic_DNA"/>
</dbReference>
<accession>A0A3Q9BRF8</accession>
<dbReference type="GO" id="GO:0000725">
    <property type="term" value="P:recombinational repair"/>
    <property type="evidence" value="ECO:0007669"/>
    <property type="project" value="TreeGrafter"/>
</dbReference>
<keyword evidence="3 12" id="KW-0378">Hydrolase</keyword>
<keyword evidence="2 12" id="KW-0547">Nucleotide-binding</keyword>
<dbReference type="InterPro" id="IPR000212">
    <property type="entry name" value="DNA_helicase_UvrD/REP"/>
</dbReference>
<dbReference type="GO" id="GO:0016887">
    <property type="term" value="F:ATP hydrolysis activity"/>
    <property type="evidence" value="ECO:0007669"/>
    <property type="project" value="RHEA"/>
</dbReference>
<evidence type="ECO:0000256" key="4">
    <source>
        <dbReference type="ARBA" id="ARBA00022806"/>
    </source>
</evidence>
<comment type="similarity">
    <text evidence="1">Belongs to the helicase family. UvrD subfamily.</text>
</comment>
<evidence type="ECO:0000256" key="2">
    <source>
        <dbReference type="ARBA" id="ARBA00022741"/>
    </source>
</evidence>
<feature type="domain" description="UvrD-like helicase ATP-binding" evidence="13">
    <location>
        <begin position="14"/>
        <end position="320"/>
    </location>
</feature>
<dbReference type="EC" id="5.6.2.4" evidence="9"/>